<comment type="catalytic activity">
    <reaction evidence="1">
        <text>O-phospho-L-seryl-[protein] + H2O = L-seryl-[protein] + phosphate</text>
        <dbReference type="Rhea" id="RHEA:20629"/>
        <dbReference type="Rhea" id="RHEA-COMP:9863"/>
        <dbReference type="Rhea" id="RHEA-COMP:11604"/>
        <dbReference type="ChEBI" id="CHEBI:15377"/>
        <dbReference type="ChEBI" id="CHEBI:29999"/>
        <dbReference type="ChEBI" id="CHEBI:43474"/>
        <dbReference type="ChEBI" id="CHEBI:83421"/>
        <dbReference type="EC" id="3.1.3.16"/>
    </reaction>
</comment>
<feature type="domain" description="PPM-type phosphatase" evidence="3">
    <location>
        <begin position="61"/>
        <end position="305"/>
    </location>
</feature>
<comment type="cofactor">
    <cofactor evidence="1">
        <name>Mn(2+)</name>
        <dbReference type="ChEBI" id="CHEBI:29035"/>
    </cofactor>
</comment>
<reference evidence="4 5" key="1">
    <citation type="submission" date="2019-07" db="EMBL/GenBank/DDBJ databases">
        <title>De Novo Assembly of kiwifruit Actinidia rufa.</title>
        <authorList>
            <person name="Sugita-Konishi S."/>
            <person name="Sato K."/>
            <person name="Mori E."/>
            <person name="Abe Y."/>
            <person name="Kisaki G."/>
            <person name="Hamano K."/>
            <person name="Suezawa K."/>
            <person name="Otani M."/>
            <person name="Fukuda T."/>
            <person name="Manabe T."/>
            <person name="Gomi K."/>
            <person name="Tabuchi M."/>
            <person name="Akimitsu K."/>
            <person name="Kataoka I."/>
        </authorList>
    </citation>
    <scope>NUCLEOTIDE SEQUENCE [LARGE SCALE GENOMIC DNA]</scope>
    <source>
        <strain evidence="5">cv. Fuchu</strain>
    </source>
</reference>
<dbReference type="Proteomes" id="UP000585474">
    <property type="component" value="Unassembled WGS sequence"/>
</dbReference>
<keyword evidence="1" id="KW-0464">Manganese</keyword>
<dbReference type="SMART" id="SM00332">
    <property type="entry name" value="PP2Cc"/>
    <property type="match status" value="1"/>
</dbReference>
<keyword evidence="1" id="KW-0904">Protein phosphatase</keyword>
<comment type="caution">
    <text evidence="4">The sequence shown here is derived from an EMBL/GenBank/DDBJ whole genome shotgun (WGS) entry which is preliminary data.</text>
</comment>
<dbReference type="SUPFAM" id="SSF81606">
    <property type="entry name" value="PP2C-like"/>
    <property type="match status" value="1"/>
</dbReference>
<dbReference type="Gene3D" id="3.60.40.10">
    <property type="entry name" value="PPM-type phosphatase domain"/>
    <property type="match status" value="1"/>
</dbReference>
<organism evidence="4 5">
    <name type="scientific">Actinidia rufa</name>
    <dbReference type="NCBI Taxonomy" id="165716"/>
    <lineage>
        <taxon>Eukaryota</taxon>
        <taxon>Viridiplantae</taxon>
        <taxon>Streptophyta</taxon>
        <taxon>Embryophyta</taxon>
        <taxon>Tracheophyta</taxon>
        <taxon>Spermatophyta</taxon>
        <taxon>Magnoliopsida</taxon>
        <taxon>eudicotyledons</taxon>
        <taxon>Gunneridae</taxon>
        <taxon>Pentapetalae</taxon>
        <taxon>asterids</taxon>
        <taxon>Ericales</taxon>
        <taxon>Actinidiaceae</taxon>
        <taxon>Actinidia</taxon>
    </lineage>
</organism>
<comment type="catalytic activity">
    <reaction evidence="1">
        <text>O-phospho-L-threonyl-[protein] + H2O = L-threonyl-[protein] + phosphate</text>
        <dbReference type="Rhea" id="RHEA:47004"/>
        <dbReference type="Rhea" id="RHEA-COMP:11060"/>
        <dbReference type="Rhea" id="RHEA-COMP:11605"/>
        <dbReference type="ChEBI" id="CHEBI:15377"/>
        <dbReference type="ChEBI" id="CHEBI:30013"/>
        <dbReference type="ChEBI" id="CHEBI:43474"/>
        <dbReference type="ChEBI" id="CHEBI:61977"/>
        <dbReference type="EC" id="3.1.3.16"/>
    </reaction>
</comment>
<feature type="compositionally biased region" description="Low complexity" evidence="2">
    <location>
        <begin position="518"/>
        <end position="536"/>
    </location>
</feature>
<dbReference type="InterPro" id="IPR001932">
    <property type="entry name" value="PPM-type_phosphatase-like_dom"/>
</dbReference>
<evidence type="ECO:0000259" key="3">
    <source>
        <dbReference type="PROSITE" id="PS51746"/>
    </source>
</evidence>
<name>A0A7J0HAY3_9ERIC</name>
<dbReference type="GO" id="GO:0009507">
    <property type="term" value="C:chloroplast"/>
    <property type="evidence" value="ECO:0007669"/>
    <property type="project" value="TreeGrafter"/>
</dbReference>
<sequence length="648" mass="72037">MAVPIFRSSSPSHSNRWFHTFPTPNISIPQKRNLISCCASSELNPTRSQVRRPEVSFCVGTHLIPHPNKVEKGGEDAFFVSSYNGGVVAVADGVSGWAEQNVDPSLFPRELMANASDLVGDEEVNNDPQILLRKAHAGTSSKGSATVIVAMLERFGTLKIANVGDCGLRLIRKGQIIFSTSPQEHYFDCPYQLSSEVVGQTYLDATVCSVQLMGGDTIVMGSDGLFDNVFNQEIISTVAGCSDVAKAAKALANLAHNHSKDSSFDSPYSSEARTRGFDVPWWKKVVGKKLTGGKLDDITVIIGQVNTNKQKGFIDNSLPCPTDEDIKPLWKRVSTMVLSWMLNSIDNSIAPSLTSCRTPYELWSELESRFTQGNHATIFKIQREISNLEQGIFNITNYYNNFKTLWDQLDSIDPPPERTCNTAAAWQRKVSNARVYQLLMGINEPYHVLRTQILAMDPLPDLGKVYGLLIAEEHTKTSQSVTTTQPAQEDSAMVSQKFQAQHNRPKPNGGQQRHHQGQRSFSQNHPNSHPQQPQQPFYAGPLPRQQQPNRQQTLVRANPRQPQNTQQLDPSSRPDKDPNAFCTHCNRAGHYKSGCFKLIGYPEWFFNRLSNQSSGRSNYAAQSEAMNFSPHLSPAEASQAYGSYDNPY</sequence>
<evidence type="ECO:0000313" key="4">
    <source>
        <dbReference type="EMBL" id="GFZ19924.1"/>
    </source>
</evidence>
<dbReference type="PROSITE" id="PS51746">
    <property type="entry name" value="PPM_2"/>
    <property type="match status" value="1"/>
</dbReference>
<keyword evidence="1" id="KW-0479">Metal-binding</keyword>
<dbReference type="GO" id="GO:0004722">
    <property type="term" value="F:protein serine/threonine phosphatase activity"/>
    <property type="evidence" value="ECO:0007669"/>
    <property type="project" value="UniProtKB-EC"/>
</dbReference>
<protein>
    <recommendedName>
        <fullName evidence="1">Protein phosphatase</fullName>
        <ecNumber evidence="1">3.1.3.16</ecNumber>
    </recommendedName>
</protein>
<keyword evidence="5" id="KW-1185">Reference proteome</keyword>
<feature type="compositionally biased region" description="Polar residues" evidence="2">
    <location>
        <begin position="560"/>
        <end position="570"/>
    </location>
</feature>
<keyword evidence="1" id="KW-0378">Hydrolase</keyword>
<keyword evidence="1" id="KW-0460">Magnesium</keyword>
<feature type="compositionally biased region" description="Polar residues" evidence="2">
    <location>
        <begin position="477"/>
        <end position="502"/>
    </location>
</feature>
<evidence type="ECO:0000256" key="1">
    <source>
        <dbReference type="RuleBase" id="RU366020"/>
    </source>
</evidence>
<evidence type="ECO:0000313" key="5">
    <source>
        <dbReference type="Proteomes" id="UP000585474"/>
    </source>
</evidence>
<dbReference type="GO" id="GO:0046872">
    <property type="term" value="F:metal ion binding"/>
    <property type="evidence" value="ECO:0007669"/>
    <property type="project" value="UniProtKB-UniRule"/>
</dbReference>
<dbReference type="InterPro" id="IPR036457">
    <property type="entry name" value="PPM-type-like_dom_sf"/>
</dbReference>
<dbReference type="AlphaFoldDB" id="A0A7J0HAY3"/>
<feature type="region of interest" description="Disordered" evidence="2">
    <location>
        <begin position="475"/>
        <end position="577"/>
    </location>
</feature>
<proteinExistence type="inferred from homology"/>
<accession>A0A7J0HAY3</accession>
<dbReference type="PANTHER" id="PTHR12320">
    <property type="entry name" value="PROTEIN PHOSPHATASE 2C"/>
    <property type="match status" value="1"/>
</dbReference>
<dbReference type="InterPro" id="IPR039123">
    <property type="entry name" value="PPTC7"/>
</dbReference>
<comment type="similarity">
    <text evidence="1">Belongs to the PP2C family.</text>
</comment>
<dbReference type="EMBL" id="BJWL01000028">
    <property type="protein sequence ID" value="GFZ19924.1"/>
    <property type="molecule type" value="Genomic_DNA"/>
</dbReference>
<evidence type="ECO:0000256" key="2">
    <source>
        <dbReference type="SAM" id="MobiDB-lite"/>
    </source>
</evidence>
<dbReference type="SMART" id="SM00331">
    <property type="entry name" value="PP2C_SIG"/>
    <property type="match status" value="1"/>
</dbReference>
<dbReference type="OrthoDB" id="60843at2759"/>
<comment type="cofactor">
    <cofactor evidence="1">
        <name>Mg(2+)</name>
        <dbReference type="ChEBI" id="CHEBI:18420"/>
    </cofactor>
</comment>
<gene>
    <name evidence="4" type="ORF">Acr_28g0006290</name>
</gene>
<dbReference type="PANTHER" id="PTHR12320:SF60">
    <property type="entry name" value="PROTEIN PHOSPHATASE 2C 26-RELATED"/>
    <property type="match status" value="1"/>
</dbReference>
<feature type="compositionally biased region" description="Low complexity" evidence="2">
    <location>
        <begin position="543"/>
        <end position="552"/>
    </location>
</feature>
<dbReference type="EC" id="3.1.3.16" evidence="1"/>